<proteinExistence type="predicted"/>
<comment type="caution">
    <text evidence="2">The sequence shown here is derived from an EMBL/GenBank/DDBJ whole genome shotgun (WGS) entry which is preliminary data.</text>
</comment>
<dbReference type="EMBL" id="LAZR01002121">
    <property type="protein sequence ID" value="KKN34190.1"/>
    <property type="molecule type" value="Genomic_DNA"/>
</dbReference>
<dbReference type="GO" id="GO:0016757">
    <property type="term" value="F:glycosyltransferase activity"/>
    <property type="evidence" value="ECO:0007669"/>
    <property type="project" value="InterPro"/>
</dbReference>
<organism evidence="2">
    <name type="scientific">marine sediment metagenome</name>
    <dbReference type="NCBI Taxonomy" id="412755"/>
    <lineage>
        <taxon>unclassified sequences</taxon>
        <taxon>metagenomes</taxon>
        <taxon>ecological metagenomes</taxon>
    </lineage>
</organism>
<dbReference type="PANTHER" id="PTHR12526">
    <property type="entry name" value="GLYCOSYLTRANSFERASE"/>
    <property type="match status" value="1"/>
</dbReference>
<evidence type="ECO:0000259" key="1">
    <source>
        <dbReference type="Pfam" id="PF00534"/>
    </source>
</evidence>
<accession>A0A0F9PQZ8</accession>
<dbReference type="Pfam" id="PF00534">
    <property type="entry name" value="Glycos_transf_1"/>
    <property type="match status" value="1"/>
</dbReference>
<name>A0A0F9PQZ8_9ZZZZ</name>
<dbReference type="PANTHER" id="PTHR12526:SF638">
    <property type="entry name" value="SPORE COAT PROTEIN SA"/>
    <property type="match status" value="1"/>
</dbReference>
<dbReference type="Gene3D" id="3.40.50.2000">
    <property type="entry name" value="Glycogen Phosphorylase B"/>
    <property type="match status" value="2"/>
</dbReference>
<evidence type="ECO:0000313" key="2">
    <source>
        <dbReference type="EMBL" id="KKN34190.1"/>
    </source>
</evidence>
<gene>
    <name evidence="2" type="ORF">LCGC14_0796180</name>
</gene>
<feature type="domain" description="Glycosyl transferase family 1" evidence="1">
    <location>
        <begin position="190"/>
        <end position="358"/>
    </location>
</feature>
<protein>
    <recommendedName>
        <fullName evidence="1">Glycosyl transferase family 1 domain-containing protein</fullName>
    </recommendedName>
</protein>
<dbReference type="CDD" id="cd03801">
    <property type="entry name" value="GT4_PimA-like"/>
    <property type="match status" value="1"/>
</dbReference>
<dbReference type="SUPFAM" id="SSF53756">
    <property type="entry name" value="UDP-Glycosyltransferase/glycogen phosphorylase"/>
    <property type="match status" value="1"/>
</dbReference>
<reference evidence="2" key="1">
    <citation type="journal article" date="2015" name="Nature">
        <title>Complex archaea that bridge the gap between prokaryotes and eukaryotes.</title>
        <authorList>
            <person name="Spang A."/>
            <person name="Saw J.H."/>
            <person name="Jorgensen S.L."/>
            <person name="Zaremba-Niedzwiedzka K."/>
            <person name="Martijn J."/>
            <person name="Lind A.E."/>
            <person name="van Eijk R."/>
            <person name="Schleper C."/>
            <person name="Guy L."/>
            <person name="Ettema T.J."/>
        </authorList>
    </citation>
    <scope>NUCLEOTIDE SEQUENCE</scope>
</reference>
<dbReference type="AlphaFoldDB" id="A0A0F9PQZ8"/>
<sequence length="383" mass="44337">MSKKILCLLGSTHFYGKERSNIEVYNLLKAQEGSQIKVVVNTNTSDELKKYVSNFDTVSTTFPDRSVTKMKYVNYAFASLRLNFKVLFELLFFRPDYVFLNDERVYYDACWPLFLFAKKVIYRIGDEPAFPKLSNYKFNSWIWKNIVLKKTDTFVYISEFIKNRVEATGRNSAADVIIYNYPPHRKEIEESLKKQYSNFDGLTIGYLGQLITEKGVHLFVDAAVELLKKNKKLLFYIAGNLEYSKIYSDKLIQKVKDNACEKHILFLGNIDDVQSFFNHIDVLVTPSLKEEPLGNVIVEAKKYGTPSIIFDSGGMPELISHKMNGYVCETSTAQGIEKGIQYYIQNESMVEIHGKNAKASIKELKIDYFNFKKKWLGVFDFER</sequence>
<dbReference type="InterPro" id="IPR001296">
    <property type="entry name" value="Glyco_trans_1"/>
</dbReference>